<name>A0ACC1JZZ2_9FUNG</name>
<comment type="caution">
    <text evidence="1">The sequence shown here is derived from an EMBL/GenBank/DDBJ whole genome shotgun (WGS) entry which is preliminary data.</text>
</comment>
<sequence length="530" mass="55356">RVTSYLQDALITYQGQHAEILQHGACLGLGAAGMGSSSEDIAQALTNVLYTDSAVSGEAAALALGLVMMGSNHESTLKDMLLYAKETAHEKIIRALSVGVGLVMFGRKQEADPLVASLIDEEDPLLRLGAVHAITMAYCGTGDNGAIRKLLHLAVSDVKDDVRRAAVTSLGFVLLRSPEQVPRMVELLSESFNPHVRVGAAYALGIACAGSGSKAAIAILEPMLKDSVDFVVEGASIALAFILVQQNEAQEPKVAEVRRAFAAVIETKNAELVTKFGSVVAQGILDAGGRNVAIGLTTGDGQLNAPACAGMLLFTQFWSWFPLAHFLALAFRPTALIAVNKDLRTPNLEVACASRKALYAYPPKVEEPVVQAPTKVATAVLSTTARPRQAAAAAAAAAPPAPEPASAGSNPDGATSMDIDEAGGGGGDGRAQQKKGRKVATDSFAVGNITRVTPLQEKFMRWPADARYVPVKQGRVSGVLVVKDTAPGEPEDLLPSVLPEDDAEDDDDAGLDAALALPEPFEYPFGSGTA</sequence>
<evidence type="ECO:0000313" key="2">
    <source>
        <dbReference type="Proteomes" id="UP001140234"/>
    </source>
</evidence>
<keyword evidence="2" id="KW-1185">Reference proteome</keyword>
<keyword evidence="1" id="KW-0647">Proteasome</keyword>
<evidence type="ECO:0000313" key="1">
    <source>
        <dbReference type="EMBL" id="KAJ2770387.1"/>
    </source>
</evidence>
<dbReference type="EMBL" id="JANBUJ010000742">
    <property type="protein sequence ID" value="KAJ2770387.1"/>
    <property type="molecule type" value="Genomic_DNA"/>
</dbReference>
<organism evidence="1 2">
    <name type="scientific">Coemansia nantahalensis</name>
    <dbReference type="NCBI Taxonomy" id="2789366"/>
    <lineage>
        <taxon>Eukaryota</taxon>
        <taxon>Fungi</taxon>
        <taxon>Fungi incertae sedis</taxon>
        <taxon>Zoopagomycota</taxon>
        <taxon>Kickxellomycotina</taxon>
        <taxon>Kickxellomycetes</taxon>
        <taxon>Kickxellales</taxon>
        <taxon>Kickxellaceae</taxon>
        <taxon>Coemansia</taxon>
    </lineage>
</organism>
<reference evidence="1" key="1">
    <citation type="submission" date="2022-07" db="EMBL/GenBank/DDBJ databases">
        <title>Phylogenomic reconstructions and comparative analyses of Kickxellomycotina fungi.</title>
        <authorList>
            <person name="Reynolds N.K."/>
            <person name="Stajich J.E."/>
            <person name="Barry K."/>
            <person name="Grigoriev I.V."/>
            <person name="Crous P."/>
            <person name="Smith M.E."/>
        </authorList>
    </citation>
    <scope>NUCLEOTIDE SEQUENCE</scope>
    <source>
        <strain evidence="1">CBS 109366</strain>
    </source>
</reference>
<feature type="non-terminal residue" evidence="1">
    <location>
        <position position="1"/>
    </location>
</feature>
<protein>
    <submittedName>
        <fullName evidence="1">Proteasome regulatory particle base subunit</fullName>
    </submittedName>
</protein>
<dbReference type="Proteomes" id="UP001140234">
    <property type="component" value="Unassembled WGS sequence"/>
</dbReference>
<gene>
    <name evidence="1" type="primary">RPN2_1</name>
    <name evidence="1" type="ORF">IWQ57_002685</name>
</gene>
<accession>A0ACC1JZZ2</accession>
<proteinExistence type="predicted"/>